<feature type="coiled-coil region" evidence="3">
    <location>
        <begin position="1387"/>
        <end position="1414"/>
    </location>
</feature>
<feature type="domain" description="Methyl-accepting transducer" evidence="5">
    <location>
        <begin position="129"/>
        <end position="359"/>
    </location>
</feature>
<keyword evidence="3" id="KW-0175">Coiled coil</keyword>
<dbReference type="GO" id="GO:0098015">
    <property type="term" value="C:virus tail"/>
    <property type="evidence" value="ECO:0007669"/>
    <property type="project" value="UniProtKB-KW"/>
</dbReference>
<dbReference type="InterPro" id="IPR030392">
    <property type="entry name" value="S74_ICA"/>
</dbReference>
<organism evidence="7 8">
    <name type="scientific">Klebsiella phage vB_KaS-Veronica</name>
    <dbReference type="NCBI Taxonomy" id="2762824"/>
    <lineage>
        <taxon>Viruses</taxon>
        <taxon>Duplodnaviria</taxon>
        <taxon>Heunggongvirae</taxon>
        <taxon>Uroviricota</taxon>
        <taxon>Caudoviricetes</taxon>
        <taxon>Demerecviridae</taxon>
        <taxon>Sugarlandvirus</taxon>
        <taxon>Sugarlandvirus veronica</taxon>
    </lineage>
</organism>
<dbReference type="GO" id="GO:0007165">
    <property type="term" value="P:signal transduction"/>
    <property type="evidence" value="ECO:0007669"/>
    <property type="project" value="InterPro"/>
</dbReference>
<dbReference type="PROSITE" id="PS51688">
    <property type="entry name" value="ICA"/>
    <property type="match status" value="1"/>
</dbReference>
<feature type="region of interest" description="Disordered" evidence="4">
    <location>
        <begin position="96"/>
        <end position="254"/>
    </location>
</feature>
<feature type="compositionally biased region" description="Low complexity" evidence="4">
    <location>
        <begin position="318"/>
        <end position="354"/>
    </location>
</feature>
<gene>
    <name evidence="7" type="ORF">EKKBBHHG_00132</name>
</gene>
<feature type="region of interest" description="Disordered" evidence="4">
    <location>
        <begin position="318"/>
        <end position="375"/>
    </location>
</feature>
<feature type="compositionally biased region" description="Polar residues" evidence="4">
    <location>
        <begin position="355"/>
        <end position="375"/>
    </location>
</feature>
<dbReference type="EMBL" id="LR881116">
    <property type="protein sequence ID" value="CAD5240217.1"/>
    <property type="molecule type" value="Genomic_DNA"/>
</dbReference>
<dbReference type="Proteomes" id="UP000596349">
    <property type="component" value="Chromosome"/>
</dbReference>
<sequence>MAIKTKIIVQQLLNIDDTITTASKYPKYTVVLANSISSITAGELTSAVEASAASAAAAKQSEINAKASENGAAISAAASQQSATQAASSATASANSAKAAKTSETNAKASETAAKTSETNAKASETAAKTSETNAKASETAAKTSETKSKTSETNAKASETAAKTSETNSKASEVAAKTSETNAKASETAAKTSETNAKASETAAKTSETNAEVSEVAAKTSETNSKASEVAAKTSETNAKASENAAAASKNAAKTSQDAAKASETAALASKNAAAASETAAKASENAAASSKNEAATSATNAESSKVASAASAAAAKTSETNAKTSETNAINSKNAAAASATNAKTSETNAKTSETNAKTSETNAKTSEMNAKTSEMNAKEYADKASLIASPLTQYDWPADTSSAAKYVRIAKIFDPGLGYCHITLMITNGGNYGSSFGSIDFLDASARGLGTTVINTSNVRQFMQIRRLGDPNLTEDHQMRYGIIKGDGFFEIWVYQRAFISNVKVAILAKTPQVYLFIPDGYVSQNDMPAGWVESKVIRVYDELNKPSKEALGLGSAAYKDVGTSNDNVMQVGAFGLGGNGISYDNITSNEDLLQRIREKGGHFWRASQKSGASSSIMSYGSGMSSRCGDTISAINIDYNSGKVVILAANDASLNAGNVKVNTLFGTVNKPSKSDVGLSDVTNDAQVKKVGDTMTGDLVISKGTPSISLNAASGNADFWFRNEDGSERGLISSAANTDSLGEVHIRAKTKNGTNSGDFYVRHDGQIGARNAQISHKVSSRTAEFANDDTDTGATSLRVSGKQHTPIMLTRDADSDLSIGFKLNNMSAKLLGIDVEGDLAYGENSNQAQNSKVVTRKMMDAGFSVAGPMTFANGFFGAWEAENIDGLTLDLNSLTINLSTPGTVRIYRCPGTGGGKNITNKPSGVGGNFILYVESLRKVSNTDFTSRQRIFSSDLNREFTRYYSYGGWSEWRESVVSGMNQDVSVKTLSASGSLSGSELAISGASSLNGNLGVGGGAASKVPGSDKGIVIGRGAMVSEGGEGRLILSASGGTDRQVQLRPAGAAASDNGIEVSCTAASGGDTKMAFGQGAAIRCNPSGSPIISSKAGQMMYFRPNGDGSASGQVTIAGNGQMVVDGEVVGKGVTASSGNITTTDGGIELYSQSPYVDFHFNKSSADFTARIINDAVDQLTLDCRSVRAMNDFTARGLIRACHNDAFVAWPLEDPTGGNGAILKAPSFISRFNTTGNAARCSMWLEEHRGYEHRAVIELSKWGTSGTTQYWQFKSDGNIASTSYGNVVFAGLSDINYKDNVVDYDGLQSLENIKAMNLVKFTYKDDDQKRERRGVIAQQVREIDQCYVKESEASYQDEDGNVVENKRLVLDTNPLLMDALCAIKALSAQVDELKEEIRKLKGE</sequence>
<evidence type="ECO:0000256" key="2">
    <source>
        <dbReference type="ARBA" id="ARBA00022732"/>
    </source>
</evidence>
<feature type="compositionally biased region" description="Low complexity" evidence="4">
    <location>
        <begin position="236"/>
        <end position="254"/>
    </location>
</feature>
<evidence type="ECO:0000313" key="8">
    <source>
        <dbReference type="Proteomes" id="UP000596349"/>
    </source>
</evidence>
<reference evidence="7 8" key="1">
    <citation type="submission" date="2020-09" db="EMBL/GenBank/DDBJ databases">
        <authorList>
            <person name="Jameson E."/>
        </authorList>
    </citation>
    <scope>NUCLEOTIDE SEQUENCE [LARGE SCALE GENOMIC DNA]</scope>
</reference>
<keyword evidence="2" id="KW-1227">Viral tail protein</keyword>
<dbReference type="PANTHER" id="PTHR12460:SF38">
    <property type="entry name" value="KINETOPLAST-ASSOCIATED PROTEIN-LIKE PROTEIN"/>
    <property type="match status" value="1"/>
</dbReference>
<evidence type="ECO:0000256" key="1">
    <source>
        <dbReference type="ARBA" id="ARBA00004328"/>
    </source>
</evidence>
<feature type="compositionally biased region" description="Polar residues" evidence="4">
    <location>
        <begin position="162"/>
        <end position="172"/>
    </location>
</feature>
<feature type="compositionally biased region" description="Polar residues" evidence="4">
    <location>
        <begin position="179"/>
        <end position="213"/>
    </location>
</feature>
<keyword evidence="2" id="KW-0946">Virion</keyword>
<proteinExistence type="predicted"/>
<protein>
    <recommendedName>
        <fullName evidence="9">Peptidase S74 domain-containing protein</fullName>
    </recommendedName>
</protein>
<evidence type="ECO:0008006" key="9">
    <source>
        <dbReference type="Google" id="ProtNLM"/>
    </source>
</evidence>
<keyword evidence="8" id="KW-1185">Reference proteome</keyword>
<dbReference type="InterPro" id="IPR004089">
    <property type="entry name" value="MCPsignal_dom"/>
</dbReference>
<evidence type="ECO:0000256" key="3">
    <source>
        <dbReference type="SAM" id="Coils"/>
    </source>
</evidence>
<evidence type="ECO:0000259" key="6">
    <source>
        <dbReference type="PROSITE" id="PS51688"/>
    </source>
</evidence>
<dbReference type="GO" id="GO:0016020">
    <property type="term" value="C:membrane"/>
    <property type="evidence" value="ECO:0007669"/>
    <property type="project" value="InterPro"/>
</dbReference>
<accession>A0A7R8MLX2</accession>
<feature type="compositionally biased region" description="Polar residues" evidence="4">
    <location>
        <begin position="104"/>
        <end position="129"/>
    </location>
</feature>
<feature type="compositionally biased region" description="Low complexity" evidence="4">
    <location>
        <begin position="130"/>
        <end position="144"/>
    </location>
</feature>
<feature type="domain" description="Peptidase S74" evidence="6">
    <location>
        <begin position="1304"/>
        <end position="1408"/>
    </location>
</feature>
<evidence type="ECO:0000256" key="4">
    <source>
        <dbReference type="SAM" id="MobiDB-lite"/>
    </source>
</evidence>
<dbReference type="PANTHER" id="PTHR12460">
    <property type="entry name" value="CYCLIN-DEPENDENT KINASE INHIBITOR-RELATED PROTEIN"/>
    <property type="match status" value="1"/>
</dbReference>
<evidence type="ECO:0000259" key="5">
    <source>
        <dbReference type="PROSITE" id="PS50111"/>
    </source>
</evidence>
<dbReference type="PROSITE" id="PS50111">
    <property type="entry name" value="CHEMOTAXIS_TRANSDUC_2"/>
    <property type="match status" value="1"/>
</dbReference>
<name>A0A7R8MLX2_9CAUD</name>
<comment type="subcellular location">
    <subcellularLocation>
        <location evidence="1">Virion</location>
    </subcellularLocation>
</comment>
<evidence type="ECO:0000313" key="7">
    <source>
        <dbReference type="EMBL" id="CAD5240217.1"/>
    </source>
</evidence>
<dbReference type="CDD" id="cd19958">
    <property type="entry name" value="pyocin_knob"/>
    <property type="match status" value="1"/>
</dbReference>
<dbReference type="Pfam" id="PF13884">
    <property type="entry name" value="Peptidase_S74"/>
    <property type="match status" value="1"/>
</dbReference>